<keyword evidence="8" id="KW-1185">Reference proteome</keyword>
<name>A0ABX0IAS7_9FLAO</name>
<evidence type="ECO:0000256" key="5">
    <source>
        <dbReference type="SAM" id="MobiDB-lite"/>
    </source>
</evidence>
<feature type="region of interest" description="Disordered" evidence="5">
    <location>
        <begin position="1427"/>
        <end position="1447"/>
    </location>
</feature>
<evidence type="ECO:0000259" key="6">
    <source>
        <dbReference type="Pfam" id="PF04357"/>
    </source>
</evidence>
<keyword evidence="2" id="KW-0812">Transmembrane</keyword>
<dbReference type="Pfam" id="PF04357">
    <property type="entry name" value="TamB"/>
    <property type="match status" value="1"/>
</dbReference>
<evidence type="ECO:0000256" key="2">
    <source>
        <dbReference type="ARBA" id="ARBA00022692"/>
    </source>
</evidence>
<gene>
    <name evidence="7" type="ORF">G4L40_03340</name>
</gene>
<dbReference type="EMBL" id="JAAJBV010000002">
    <property type="protein sequence ID" value="NHM03737.1"/>
    <property type="molecule type" value="Genomic_DNA"/>
</dbReference>
<evidence type="ECO:0000256" key="1">
    <source>
        <dbReference type="ARBA" id="ARBA00004167"/>
    </source>
</evidence>
<keyword evidence="3" id="KW-1133">Transmembrane helix</keyword>
<organism evidence="7 8">
    <name type="scientific">Flavobacterium celericrescens</name>
    <dbReference type="NCBI Taxonomy" id="2709780"/>
    <lineage>
        <taxon>Bacteria</taxon>
        <taxon>Pseudomonadati</taxon>
        <taxon>Bacteroidota</taxon>
        <taxon>Flavobacteriia</taxon>
        <taxon>Flavobacteriales</taxon>
        <taxon>Flavobacteriaceae</taxon>
        <taxon>Flavobacterium</taxon>
    </lineage>
</organism>
<evidence type="ECO:0000313" key="7">
    <source>
        <dbReference type="EMBL" id="NHM03737.1"/>
    </source>
</evidence>
<protein>
    <submittedName>
        <fullName evidence="7">Translocation/assembly module TamB</fullName>
    </submittedName>
</protein>
<evidence type="ECO:0000313" key="8">
    <source>
        <dbReference type="Proteomes" id="UP000761423"/>
    </source>
</evidence>
<evidence type="ECO:0000256" key="4">
    <source>
        <dbReference type="ARBA" id="ARBA00023136"/>
    </source>
</evidence>
<evidence type="ECO:0000256" key="3">
    <source>
        <dbReference type="ARBA" id="ARBA00022989"/>
    </source>
</evidence>
<comment type="subcellular location">
    <subcellularLocation>
        <location evidence="1">Membrane</location>
        <topology evidence="1">Single-pass membrane protein</topology>
    </subcellularLocation>
</comment>
<sequence length="1474" mass="166704">MGILLSLPPVQTYLGKYATDELNKTYGTNLTIEQVAITPFGSVKLKGILILDHHKDTLFAIKRLNTSILSFKKIYDPGHPYLKDVIIDGLDAKIVNYKNEDYTNLDKFIEAFDDGTPSSGKFRMRANKMTIYSSRFRYIDENLKTPKVLDFTRLNGKIEDFLIKGPNVTTFIDRLSFKDHRGLEVNNLTADFTYTKKNILLEQLAMNTPESEMKGRVELKYDRKDFSDFNNKVIFDVQFEKASIASNDLNHFYNEFGKNNTFYVDTHLVGTLNNFTTHDLKLVDKNQSEIIGTVNFRNLFGKDNQAFYMKGNFDRVTSNYEDLKGILPRVLGENLPSVLAKLGTVNLAGDVELTQKYINADVYLLSKLGEIESKLAMQNVDNIDNASYQGNIQLANFDLGALLSEKDLGKATLDLDVDGKGFTQKLLNTKIKGKIDKFYFNKYNYQNITVDGSMKMPYYKGYFNSNDPNLKMDFDGVIDLSKKANNYDFKAQIDYADLHLLNFYKKDSISIFKGNINFKANGGSIDDLVGNLEIHDVSYQNSKDFYFFEDFEITSSFDEQKVRTITMNSPDIISGQVVGKYKVKEVRKIVENALGSLYANYSPNKLAKDQFLEFDFTIYDKIVEVFIPEVSISENTRFKGKINADEGKFELDFRSPNIVAFENHIQNVKIDIDNKNPIYNAYISVDTIKNKNYKIADFNLINITLNDTLFVRSEFKGGNQSQDKYDLNLYHTIDEKKQSVVGFKKSEVKFKDYTWFINENETNDNKIVFDKFMKNFDFQKISLSHNDQKMDFFGSMRDSTYKDFQLTFDDVDLKKITPSLDSLSFGGKLNGNVKYFQDKNVYDPQSSITIDSLQINKILIGDLDFNVEGNENFNQFKVASSLKQDGDERFFLDGNVNFVGEQSSLELEAGFQEFDLAPFGPLLGSVLSDVRGNATGRANIAGALTKPEIDGRLYLNNAGMRVPYLNVDYAFEKNAIVDITEHQFSLRKIEVTDTKYKTKGILDGSIRHEALGDWQLDLHLSSNNILALDTEDNEDAYYYGTAFMKGTASITGAVNALNIKVAGESEKGTSIKIPVNDDEDIGDNSFIKFMTKEEFQKIKDGKVVEKNKYQGIELEFDFDIDTDAEIEIILDRESGHAMKGKGLGSMFMEINTLGKFQMNGDFIVQEGQYNFKYGGLIDKKFNVEKGGTIRWDGDPMNAVLDLEATYKTTANPAVLLESASFNKKVDTNVSILLNGNLSNPEPDFNIDFPNVSSVLKSEIDYKLQDKDTRQTQAFALLSTGSFVTAETAGNAAYGPLFERANSIINGLFADEDSKLQLGFDYSQGNKLTEISDRVGVTLSTRINDKISINGKVGVPVGGVTESVIVGNVEIQMQLNDDGTLTAHVFNRENDINYIGEGIGYTQGLGLTYNVEFNTFKEMIRKIFTKKKEDKDSTNSNDQMPDSDIPTEFLDYINDRKVKKSEGTKEEPIKVPEIE</sequence>
<reference evidence="7 8" key="1">
    <citation type="submission" date="2020-02" db="EMBL/GenBank/DDBJ databases">
        <authorList>
            <person name="Chen W.-M."/>
        </authorList>
    </citation>
    <scope>NUCLEOTIDE SEQUENCE [LARGE SCALE GENOMIC DNA]</scope>
    <source>
        <strain evidence="7 8">TWA-26</strain>
    </source>
</reference>
<comment type="caution">
    <text evidence="7">The sequence shown here is derived from an EMBL/GenBank/DDBJ whole genome shotgun (WGS) entry which is preliminary data.</text>
</comment>
<dbReference type="InterPro" id="IPR007452">
    <property type="entry name" value="TamB_C"/>
</dbReference>
<dbReference type="PANTHER" id="PTHR36985:SF1">
    <property type="entry name" value="TRANSLOCATION AND ASSEMBLY MODULE SUBUNIT TAMB"/>
    <property type="match status" value="1"/>
</dbReference>
<feature type="region of interest" description="Disordered" evidence="5">
    <location>
        <begin position="1455"/>
        <end position="1474"/>
    </location>
</feature>
<feature type="domain" description="Translocation and assembly module TamB C-terminal" evidence="6">
    <location>
        <begin position="993"/>
        <end position="1412"/>
    </location>
</feature>
<accession>A0ABX0IAS7</accession>
<proteinExistence type="predicted"/>
<dbReference type="PANTHER" id="PTHR36985">
    <property type="entry name" value="TRANSLOCATION AND ASSEMBLY MODULE SUBUNIT TAMB"/>
    <property type="match status" value="1"/>
</dbReference>
<keyword evidence="4" id="KW-0472">Membrane</keyword>
<dbReference type="Proteomes" id="UP000761423">
    <property type="component" value="Unassembled WGS sequence"/>
</dbReference>